<organism evidence="1 2">
    <name type="scientific">Brachionus plicatilis</name>
    <name type="common">Marine rotifer</name>
    <name type="synonym">Brachionus muelleri</name>
    <dbReference type="NCBI Taxonomy" id="10195"/>
    <lineage>
        <taxon>Eukaryota</taxon>
        <taxon>Metazoa</taxon>
        <taxon>Spiralia</taxon>
        <taxon>Gnathifera</taxon>
        <taxon>Rotifera</taxon>
        <taxon>Eurotatoria</taxon>
        <taxon>Monogononta</taxon>
        <taxon>Pseudotrocha</taxon>
        <taxon>Ploima</taxon>
        <taxon>Brachionidae</taxon>
        <taxon>Brachionus</taxon>
    </lineage>
</organism>
<protein>
    <submittedName>
        <fullName evidence="1">Uncharacterized protein</fullName>
    </submittedName>
</protein>
<sequence>MSKASIILNLKNTDPINSIGQYDLESEEFLEKKDERLKAFFTLKYCRNEKFITFDEYSLRQREQKSSKIDNLEFYLDHKPKSQVKTAKYKNQNYQYTSKAQTTFFGTCSFLKNQNSQILNDVKGSSVYPPATTVFGGLQKAIYNLQVAESNLESTGLGAAVGPDSGIQG</sequence>
<name>A0A3M7RIN8_BRAPC</name>
<evidence type="ECO:0000313" key="1">
    <source>
        <dbReference type="EMBL" id="RNA23441.1"/>
    </source>
</evidence>
<evidence type="ECO:0000313" key="2">
    <source>
        <dbReference type="Proteomes" id="UP000276133"/>
    </source>
</evidence>
<dbReference type="Proteomes" id="UP000276133">
    <property type="component" value="Unassembled WGS sequence"/>
</dbReference>
<accession>A0A3M7RIN8</accession>
<dbReference type="EMBL" id="REGN01003291">
    <property type="protein sequence ID" value="RNA23441.1"/>
    <property type="molecule type" value="Genomic_DNA"/>
</dbReference>
<proteinExistence type="predicted"/>
<comment type="caution">
    <text evidence="1">The sequence shown here is derived from an EMBL/GenBank/DDBJ whole genome shotgun (WGS) entry which is preliminary data.</text>
</comment>
<keyword evidence="2" id="KW-1185">Reference proteome</keyword>
<gene>
    <name evidence="1" type="ORF">BpHYR1_052863</name>
</gene>
<reference evidence="1 2" key="1">
    <citation type="journal article" date="2018" name="Sci. Rep.">
        <title>Genomic signatures of local adaptation to the degree of environmental predictability in rotifers.</title>
        <authorList>
            <person name="Franch-Gras L."/>
            <person name="Hahn C."/>
            <person name="Garcia-Roger E.M."/>
            <person name="Carmona M.J."/>
            <person name="Serra M."/>
            <person name="Gomez A."/>
        </authorList>
    </citation>
    <scope>NUCLEOTIDE SEQUENCE [LARGE SCALE GENOMIC DNA]</scope>
    <source>
        <strain evidence="1">HYR1</strain>
    </source>
</reference>
<dbReference type="AlphaFoldDB" id="A0A3M7RIN8"/>